<dbReference type="InterPro" id="IPR042233">
    <property type="entry name" value="Cell_div_ZapA_N"/>
</dbReference>
<feature type="coiled-coil region" evidence="1">
    <location>
        <begin position="89"/>
        <end position="290"/>
    </location>
</feature>
<keyword evidence="3" id="KW-1185">Reference proteome</keyword>
<dbReference type="SUPFAM" id="SSF102829">
    <property type="entry name" value="Cell division protein ZapA-like"/>
    <property type="match status" value="1"/>
</dbReference>
<sequence>MAEVTITIGGRDFQVVCQEGQQEYLYSAAAMLDAEAQKLDQAGTRITESRMLMMAGLMLADRTAALEEAAKSDDTGALKTALEGEINRANTADSKLAAANQKIVELKAEKDALQTEIDSANLDGGADMHAELSTARAEIEMLTGKLEAAEHAVELAQERFETMENDDSADAALDTAKSELSEAQSALSDSEAKIAELNAALEKAAELSAEQDDVIAKSAGLDDELASAKAEIETLNAKISELNEKPSEDPEVIAERDAAIAARDELKTKLEDLTDERDEAINALRRVVTQIETAAE</sequence>
<dbReference type="Gene3D" id="3.30.160.880">
    <property type="entry name" value="Cell division protein ZapA protomer, N-terminal domain"/>
    <property type="match status" value="1"/>
</dbReference>
<gene>
    <name evidence="2" type="ORF">BFP76_07250</name>
</gene>
<evidence type="ECO:0000313" key="3">
    <source>
        <dbReference type="Proteomes" id="UP000231516"/>
    </source>
</evidence>
<evidence type="ECO:0008006" key="4">
    <source>
        <dbReference type="Google" id="ProtNLM"/>
    </source>
</evidence>
<name>A0A2G5K7F0_9RHOB</name>
<dbReference type="OrthoDB" id="9797575at2"/>
<evidence type="ECO:0000313" key="2">
    <source>
        <dbReference type="EMBL" id="PIB24942.1"/>
    </source>
</evidence>
<proteinExistence type="predicted"/>
<dbReference type="RefSeq" id="WP_099593744.1">
    <property type="nucleotide sequence ID" value="NZ_MDGM01000012.1"/>
</dbReference>
<keyword evidence="1" id="KW-0175">Coiled coil</keyword>
<evidence type="ECO:0000256" key="1">
    <source>
        <dbReference type="SAM" id="Coils"/>
    </source>
</evidence>
<reference evidence="2 3" key="1">
    <citation type="submission" date="2016-08" db="EMBL/GenBank/DDBJ databases">
        <title>Draft genome of Amylibacter sp. strain 4G11.</title>
        <authorList>
            <person name="Wong S.-K."/>
            <person name="Hamasaki K."/>
            <person name="Yoshizawa S."/>
        </authorList>
    </citation>
    <scope>NUCLEOTIDE SEQUENCE [LARGE SCALE GENOMIC DNA]</scope>
    <source>
        <strain evidence="2 3">4G11</strain>
    </source>
</reference>
<dbReference type="Gene3D" id="1.10.287.1490">
    <property type="match status" value="1"/>
</dbReference>
<dbReference type="Proteomes" id="UP000231516">
    <property type="component" value="Unassembled WGS sequence"/>
</dbReference>
<dbReference type="EMBL" id="MDGM01000012">
    <property type="protein sequence ID" value="PIB24942.1"/>
    <property type="molecule type" value="Genomic_DNA"/>
</dbReference>
<dbReference type="InterPro" id="IPR007838">
    <property type="entry name" value="Cell_div_ZapA-like"/>
</dbReference>
<organism evidence="2 3">
    <name type="scientific">Paramylibacter kogurei</name>
    <dbReference type="NCBI Taxonomy" id="1889778"/>
    <lineage>
        <taxon>Bacteria</taxon>
        <taxon>Pseudomonadati</taxon>
        <taxon>Pseudomonadota</taxon>
        <taxon>Alphaproteobacteria</taxon>
        <taxon>Rhodobacterales</taxon>
        <taxon>Paracoccaceae</taxon>
        <taxon>Paramylibacter</taxon>
    </lineage>
</organism>
<dbReference type="InterPro" id="IPR036192">
    <property type="entry name" value="Cell_div_ZapA-like_sf"/>
</dbReference>
<comment type="caution">
    <text evidence="2">The sequence shown here is derived from an EMBL/GenBank/DDBJ whole genome shotgun (WGS) entry which is preliminary data.</text>
</comment>
<dbReference type="AlphaFoldDB" id="A0A2G5K7F0"/>
<protein>
    <recommendedName>
        <fullName evidence="4">Cell division protein ZapA</fullName>
    </recommendedName>
</protein>
<dbReference type="Pfam" id="PF05164">
    <property type="entry name" value="ZapA"/>
    <property type="match status" value="1"/>
</dbReference>
<accession>A0A2G5K7F0</accession>